<evidence type="ECO:0008006" key="3">
    <source>
        <dbReference type="Google" id="ProtNLM"/>
    </source>
</evidence>
<reference evidence="1 2" key="1">
    <citation type="submission" date="2019-06" db="EMBL/GenBank/DDBJ databases">
        <title>Genomic insights into carbon and energy metabolism of Deferribacter autotrophicus revealed new metabolic traits in the phylum Deferribacteres.</title>
        <authorList>
            <person name="Slobodkin A.I."/>
            <person name="Slobodkina G.B."/>
            <person name="Allioux M."/>
            <person name="Alain K."/>
            <person name="Jebbar M."/>
            <person name="Shadrin V."/>
            <person name="Kublanov I.V."/>
            <person name="Toshchakov S.V."/>
            <person name="Bonch-Osmolovskaya E.A."/>
        </authorList>
    </citation>
    <scope>NUCLEOTIDE SEQUENCE [LARGE SCALE GENOMIC DNA]</scope>
    <source>
        <strain evidence="1 2">SL50</strain>
    </source>
</reference>
<gene>
    <name evidence="1" type="ORF">FHQ18_09920</name>
</gene>
<dbReference type="Gene3D" id="3.30.420.40">
    <property type="match status" value="2"/>
</dbReference>
<protein>
    <recommendedName>
        <fullName evidence="3">Pilus assembly protein PilM</fullName>
    </recommendedName>
</protein>
<keyword evidence="2" id="KW-1185">Reference proteome</keyword>
<dbReference type="Gene3D" id="3.30.1490.300">
    <property type="match status" value="1"/>
</dbReference>
<evidence type="ECO:0000313" key="1">
    <source>
        <dbReference type="EMBL" id="KAA0257354.1"/>
    </source>
</evidence>
<dbReference type="EMBL" id="VFJB01000008">
    <property type="protein sequence ID" value="KAA0257354.1"/>
    <property type="molecule type" value="Genomic_DNA"/>
</dbReference>
<accession>A0A5A8F6L0</accession>
<comment type="caution">
    <text evidence="1">The sequence shown here is derived from an EMBL/GenBank/DDBJ whole genome shotgun (WGS) entry which is preliminary data.</text>
</comment>
<evidence type="ECO:0000313" key="2">
    <source>
        <dbReference type="Proteomes" id="UP000322876"/>
    </source>
</evidence>
<dbReference type="OrthoDB" id="5296002at2"/>
<proteinExistence type="predicted"/>
<dbReference type="AlphaFoldDB" id="A0A5A8F6L0"/>
<name>A0A5A8F6L0_9BACT</name>
<dbReference type="Proteomes" id="UP000322876">
    <property type="component" value="Unassembled WGS sequence"/>
</dbReference>
<organism evidence="1 2">
    <name type="scientific">Deferribacter autotrophicus</name>
    <dbReference type="NCBI Taxonomy" id="500465"/>
    <lineage>
        <taxon>Bacteria</taxon>
        <taxon>Pseudomonadati</taxon>
        <taxon>Deferribacterota</taxon>
        <taxon>Deferribacteres</taxon>
        <taxon>Deferribacterales</taxon>
        <taxon>Deferribacteraceae</taxon>
        <taxon>Deferribacter</taxon>
    </lineage>
</organism>
<sequence>MQPKNLSVLCFDDKNVEFINGTIKSSVLEPFYFAKCSYSTFDELISSSQQFIKESNSKFLKIIYAGAELIDAVYFFSKNLPNIATEIFQKLKNDFEIELKDYLIDYAIYEGDYDLAVYVCCFPKHIQNLFEKVKQTKLISAFSDVYAQNLFYQNEEQTTLFVNVRSYNSTLIIKQSETIFLTRGVNVGYEQIIENVATKGGVNSADVIKYLQEIGVENYELEEKKIISDTIKNSIDRISLEIQRTIDYYNRFIKKGSINRIYITGKLNNIKALTKYYSKLFNIKTDLIITEQNIKETDYDLDNFDYLTEILGAFYEL</sequence>
<dbReference type="RefSeq" id="WP_149267027.1">
    <property type="nucleotide sequence ID" value="NZ_VFJB01000008.1"/>
</dbReference>